<organism evidence="2 3">
    <name type="scientific">Aspergillus tamarii</name>
    <dbReference type="NCBI Taxonomy" id="41984"/>
    <lineage>
        <taxon>Eukaryota</taxon>
        <taxon>Fungi</taxon>
        <taxon>Dikarya</taxon>
        <taxon>Ascomycota</taxon>
        <taxon>Pezizomycotina</taxon>
        <taxon>Eurotiomycetes</taxon>
        <taxon>Eurotiomycetidae</taxon>
        <taxon>Eurotiales</taxon>
        <taxon>Aspergillaceae</taxon>
        <taxon>Aspergillus</taxon>
        <taxon>Aspergillus subgen. Circumdati</taxon>
    </lineage>
</organism>
<keyword evidence="1" id="KW-0472">Membrane</keyword>
<feature type="transmembrane region" description="Helical" evidence="1">
    <location>
        <begin position="20"/>
        <end position="37"/>
    </location>
</feature>
<accession>A0A5N6V1S3</accession>
<protein>
    <submittedName>
        <fullName evidence="2">Uncharacterized protein</fullName>
    </submittedName>
</protein>
<keyword evidence="1" id="KW-0812">Transmembrane</keyword>
<name>A0A5N6V1S3_ASPTM</name>
<reference evidence="2 3" key="1">
    <citation type="submission" date="2019-04" db="EMBL/GenBank/DDBJ databases">
        <title>Friends and foes A comparative genomics study of 23 Aspergillus species from section Flavi.</title>
        <authorList>
            <consortium name="DOE Joint Genome Institute"/>
            <person name="Kjaerbolling I."/>
            <person name="Vesth T."/>
            <person name="Frisvad J.C."/>
            <person name="Nybo J.L."/>
            <person name="Theobald S."/>
            <person name="Kildgaard S."/>
            <person name="Isbrandt T."/>
            <person name="Kuo A."/>
            <person name="Sato A."/>
            <person name="Lyhne E.K."/>
            <person name="Kogle M.E."/>
            <person name="Wiebenga A."/>
            <person name="Kun R.S."/>
            <person name="Lubbers R.J."/>
            <person name="Makela M.R."/>
            <person name="Barry K."/>
            <person name="Chovatia M."/>
            <person name="Clum A."/>
            <person name="Daum C."/>
            <person name="Haridas S."/>
            <person name="He G."/>
            <person name="LaButti K."/>
            <person name="Lipzen A."/>
            <person name="Mondo S."/>
            <person name="Riley R."/>
            <person name="Salamov A."/>
            <person name="Simmons B.A."/>
            <person name="Magnuson J.K."/>
            <person name="Henrissat B."/>
            <person name="Mortensen U.H."/>
            <person name="Larsen T.O."/>
            <person name="Devries R.P."/>
            <person name="Grigoriev I.V."/>
            <person name="Machida M."/>
            <person name="Baker S.E."/>
            <person name="Andersen M.R."/>
        </authorList>
    </citation>
    <scope>NUCLEOTIDE SEQUENCE [LARGE SCALE GENOMIC DNA]</scope>
    <source>
        <strain evidence="2 3">CBS 117626</strain>
    </source>
</reference>
<gene>
    <name evidence="2" type="ORF">BDV40DRAFT_259459</name>
</gene>
<dbReference type="Proteomes" id="UP000326950">
    <property type="component" value="Unassembled WGS sequence"/>
</dbReference>
<keyword evidence="3" id="KW-1185">Reference proteome</keyword>
<keyword evidence="1" id="KW-1133">Transmembrane helix</keyword>
<evidence type="ECO:0000313" key="2">
    <source>
        <dbReference type="EMBL" id="KAE8164885.1"/>
    </source>
</evidence>
<proteinExistence type="predicted"/>
<sequence length="68" mass="8055">MNKGENNKTIQKKKIDQVKGIMHLIIIIIIIIIILRMENIHIAWREKNNSCEKYQKTDIQCLEKNPPN</sequence>
<dbReference type="EMBL" id="ML738604">
    <property type="protein sequence ID" value="KAE8164885.1"/>
    <property type="molecule type" value="Genomic_DNA"/>
</dbReference>
<evidence type="ECO:0000313" key="3">
    <source>
        <dbReference type="Proteomes" id="UP000326950"/>
    </source>
</evidence>
<evidence type="ECO:0000256" key="1">
    <source>
        <dbReference type="SAM" id="Phobius"/>
    </source>
</evidence>
<dbReference type="AlphaFoldDB" id="A0A5N6V1S3"/>